<dbReference type="PANTHER" id="PTHR45969">
    <property type="entry name" value="RING ZINC FINGER PROTEIN-RELATED"/>
    <property type="match status" value="1"/>
</dbReference>
<keyword evidence="6" id="KW-0472">Membrane</keyword>
<feature type="compositionally biased region" description="Low complexity" evidence="5">
    <location>
        <begin position="435"/>
        <end position="452"/>
    </location>
</feature>
<keyword evidence="6" id="KW-0812">Transmembrane</keyword>
<feature type="transmembrane region" description="Helical" evidence="6">
    <location>
        <begin position="12"/>
        <end position="29"/>
    </location>
</feature>
<dbReference type="SUPFAM" id="SSF57850">
    <property type="entry name" value="RING/U-box"/>
    <property type="match status" value="1"/>
</dbReference>
<dbReference type="InterPro" id="IPR001841">
    <property type="entry name" value="Znf_RING"/>
</dbReference>
<feature type="domain" description="RING-type" evidence="7">
    <location>
        <begin position="300"/>
        <end position="346"/>
    </location>
</feature>
<evidence type="ECO:0000313" key="9">
    <source>
        <dbReference type="Proteomes" id="UP001295684"/>
    </source>
</evidence>
<keyword evidence="3" id="KW-0862">Zinc</keyword>
<organism evidence="8 9">
    <name type="scientific">Euplotes crassus</name>
    <dbReference type="NCBI Taxonomy" id="5936"/>
    <lineage>
        <taxon>Eukaryota</taxon>
        <taxon>Sar</taxon>
        <taxon>Alveolata</taxon>
        <taxon>Ciliophora</taxon>
        <taxon>Intramacronucleata</taxon>
        <taxon>Spirotrichea</taxon>
        <taxon>Hypotrichia</taxon>
        <taxon>Euplotida</taxon>
        <taxon>Euplotidae</taxon>
        <taxon>Moneuplotes</taxon>
    </lineage>
</organism>
<evidence type="ECO:0000256" key="4">
    <source>
        <dbReference type="PROSITE-ProRule" id="PRU00175"/>
    </source>
</evidence>
<evidence type="ECO:0000256" key="1">
    <source>
        <dbReference type="ARBA" id="ARBA00022723"/>
    </source>
</evidence>
<dbReference type="GO" id="GO:0008270">
    <property type="term" value="F:zinc ion binding"/>
    <property type="evidence" value="ECO:0007669"/>
    <property type="project" value="UniProtKB-KW"/>
</dbReference>
<keyword evidence="2 4" id="KW-0863">Zinc-finger</keyword>
<evidence type="ECO:0000256" key="6">
    <source>
        <dbReference type="SAM" id="Phobius"/>
    </source>
</evidence>
<name>A0AAD1U9D7_EUPCR</name>
<sequence>MADWYDVDMLCVLYLHYILSYVYIFRLLLTYQGDLAIPRSILFLVNLSTNIYHHIAGVEFQNVNWEAIRQVVGWSERGCNKASCILGCDLVFLRWPSFRKIRNLVRKIESKIGVVLTIIRFILCFNNINYIFSAEGSSDLEMGIVYFYLYFVITFFHTECMRSIFNILWLLIQLPLIFVWLVLYFSCLQSCFKGINRNRQEENQGPDPLQEIHIDNIDEARRLQALNLMLGPAQGHPENRVNNDGDIELPDLQNFVNALGRMVEGMHQIERNNSVKMVQLMMDSWKRKFKQEDIAVNPNCCVCLDDFVADEDIIELHCNPGSHGHIFHPDCINSWSEKEKTCPLCRKNFVELIRQEHRNEMLNKDEEEKKQSPARAIGPSYGIYAREENQLRNNGGQSLSSIIEEEPYNPRRYSLSDGRSHSQSFDGSQRRASEGGIPSNRRPRSRGGSDPSIRTHSDIRPVIEENNVHIGENVVIGNNVIFDARQRAASDAGNYESAHSASSARVRSEGN</sequence>
<accession>A0AAD1U9D7</accession>
<reference evidence="8" key="1">
    <citation type="submission" date="2023-07" db="EMBL/GenBank/DDBJ databases">
        <authorList>
            <consortium name="AG Swart"/>
            <person name="Singh M."/>
            <person name="Singh A."/>
            <person name="Seah K."/>
            <person name="Emmerich C."/>
        </authorList>
    </citation>
    <scope>NUCLEOTIDE SEQUENCE</scope>
    <source>
        <strain evidence="8">DP1</strain>
    </source>
</reference>
<feature type="transmembrane region" description="Helical" evidence="6">
    <location>
        <begin position="144"/>
        <end position="160"/>
    </location>
</feature>
<dbReference type="Proteomes" id="UP001295684">
    <property type="component" value="Unassembled WGS sequence"/>
</dbReference>
<comment type="caution">
    <text evidence="8">The sequence shown here is derived from an EMBL/GenBank/DDBJ whole genome shotgun (WGS) entry which is preliminary data.</text>
</comment>
<dbReference type="Pfam" id="PF13639">
    <property type="entry name" value="zf-RING_2"/>
    <property type="match status" value="1"/>
</dbReference>
<dbReference type="EMBL" id="CAMPGE010002605">
    <property type="protein sequence ID" value="CAI2361414.1"/>
    <property type="molecule type" value="Genomic_DNA"/>
</dbReference>
<evidence type="ECO:0000313" key="8">
    <source>
        <dbReference type="EMBL" id="CAI2361414.1"/>
    </source>
</evidence>
<keyword evidence="9" id="KW-1185">Reference proteome</keyword>
<proteinExistence type="predicted"/>
<dbReference type="PROSITE" id="PS50089">
    <property type="entry name" value="ZF_RING_2"/>
    <property type="match status" value="1"/>
</dbReference>
<evidence type="ECO:0000259" key="7">
    <source>
        <dbReference type="PROSITE" id="PS50089"/>
    </source>
</evidence>
<gene>
    <name evidence="8" type="ORF">ECRASSUSDP1_LOCUS2725</name>
</gene>
<protein>
    <recommendedName>
        <fullName evidence="7">RING-type domain-containing protein</fullName>
    </recommendedName>
</protein>
<feature type="transmembrane region" description="Helical" evidence="6">
    <location>
        <begin position="167"/>
        <end position="186"/>
    </location>
</feature>
<keyword evidence="6" id="KW-1133">Transmembrane helix</keyword>
<keyword evidence="1" id="KW-0479">Metal-binding</keyword>
<evidence type="ECO:0000256" key="5">
    <source>
        <dbReference type="SAM" id="MobiDB-lite"/>
    </source>
</evidence>
<dbReference type="AlphaFoldDB" id="A0AAD1U9D7"/>
<evidence type="ECO:0000256" key="3">
    <source>
        <dbReference type="ARBA" id="ARBA00022833"/>
    </source>
</evidence>
<dbReference type="InterPro" id="IPR013083">
    <property type="entry name" value="Znf_RING/FYVE/PHD"/>
</dbReference>
<feature type="region of interest" description="Disordered" evidence="5">
    <location>
        <begin position="400"/>
        <end position="460"/>
    </location>
</feature>
<dbReference type="Gene3D" id="3.30.40.10">
    <property type="entry name" value="Zinc/RING finger domain, C3HC4 (zinc finger)"/>
    <property type="match status" value="1"/>
</dbReference>
<evidence type="ECO:0000256" key="2">
    <source>
        <dbReference type="ARBA" id="ARBA00022771"/>
    </source>
</evidence>
<feature type="region of interest" description="Disordered" evidence="5">
    <location>
        <begin position="489"/>
        <end position="511"/>
    </location>
</feature>
<feature type="transmembrane region" description="Helical" evidence="6">
    <location>
        <begin position="112"/>
        <end position="132"/>
    </location>
</feature>